<proteinExistence type="predicted"/>
<feature type="region of interest" description="Disordered" evidence="1">
    <location>
        <begin position="68"/>
        <end position="102"/>
    </location>
</feature>
<protein>
    <submittedName>
        <fullName evidence="2">Uncharacterized protein</fullName>
    </submittedName>
</protein>
<accession>A0A6N2AQ13</accession>
<organism evidence="2">
    <name type="scientific">Solanum chilense</name>
    <name type="common">Tomato</name>
    <name type="synonym">Lycopersicon chilense</name>
    <dbReference type="NCBI Taxonomy" id="4083"/>
    <lineage>
        <taxon>Eukaryota</taxon>
        <taxon>Viridiplantae</taxon>
        <taxon>Streptophyta</taxon>
        <taxon>Embryophyta</taxon>
        <taxon>Tracheophyta</taxon>
        <taxon>Spermatophyta</taxon>
        <taxon>Magnoliopsida</taxon>
        <taxon>eudicotyledons</taxon>
        <taxon>Gunneridae</taxon>
        <taxon>Pentapetalae</taxon>
        <taxon>asterids</taxon>
        <taxon>lamiids</taxon>
        <taxon>Solanales</taxon>
        <taxon>Solanaceae</taxon>
        <taxon>Solanoideae</taxon>
        <taxon>Solaneae</taxon>
        <taxon>Solanum</taxon>
        <taxon>Solanum subgen. Lycopersicon</taxon>
    </lineage>
</organism>
<gene>
    <name evidence="2" type="ORF">EJD97_024973</name>
</gene>
<comment type="caution">
    <text evidence="2">The sequence shown here is derived from an EMBL/GenBank/DDBJ whole genome shotgun (WGS) entry which is preliminary data.</text>
</comment>
<dbReference type="EMBL" id="RXGB01009185">
    <property type="protein sequence ID" value="TMW84532.1"/>
    <property type="molecule type" value="Genomic_DNA"/>
</dbReference>
<name>A0A6N2AQ13_SOLCI</name>
<feature type="compositionally biased region" description="Low complexity" evidence="1">
    <location>
        <begin position="17"/>
        <end position="30"/>
    </location>
</feature>
<dbReference type="AlphaFoldDB" id="A0A6N2AQ13"/>
<sequence>MNTRRNRGRRVGEADTGGNQAPPQAPAAGVQVPVNPAALTDGEVRATLVHMAQAIIAQAQTITTQVTREGAPMENPHASTMASRLRDFTRMNPPVYFGSRTN</sequence>
<feature type="region of interest" description="Disordered" evidence="1">
    <location>
        <begin position="1"/>
        <end position="30"/>
    </location>
</feature>
<evidence type="ECO:0000313" key="2">
    <source>
        <dbReference type="EMBL" id="TMW84532.1"/>
    </source>
</evidence>
<evidence type="ECO:0000256" key="1">
    <source>
        <dbReference type="SAM" id="MobiDB-lite"/>
    </source>
</evidence>
<feature type="non-terminal residue" evidence="2">
    <location>
        <position position="102"/>
    </location>
</feature>
<reference evidence="2" key="1">
    <citation type="submission" date="2019-05" db="EMBL/GenBank/DDBJ databases">
        <title>The de novo reference genome and transcriptome assemblies of the wild tomato species Solanum chilense.</title>
        <authorList>
            <person name="Stam R."/>
            <person name="Nosenko T."/>
            <person name="Hoerger A.C."/>
            <person name="Stephan W."/>
            <person name="Seidel M.A."/>
            <person name="Kuhn J.M.M."/>
            <person name="Haberer G."/>
            <person name="Tellier A."/>
        </authorList>
    </citation>
    <scope>NUCLEOTIDE SEQUENCE</scope>
    <source>
        <tissue evidence="2">Mature leaves</tissue>
    </source>
</reference>